<feature type="coiled-coil region" evidence="1">
    <location>
        <begin position="979"/>
        <end position="1006"/>
    </location>
</feature>
<feature type="region of interest" description="Disordered" evidence="2">
    <location>
        <begin position="100"/>
        <end position="312"/>
    </location>
</feature>
<comment type="caution">
    <text evidence="3">The sequence shown here is derived from an EMBL/GenBank/DDBJ whole genome shotgun (WGS) entry which is preliminary data.</text>
</comment>
<feature type="compositionally biased region" description="Polar residues" evidence="2">
    <location>
        <begin position="763"/>
        <end position="781"/>
    </location>
</feature>
<feature type="region of interest" description="Disordered" evidence="2">
    <location>
        <begin position="1"/>
        <end position="37"/>
    </location>
</feature>
<feature type="compositionally biased region" description="Basic and acidic residues" evidence="2">
    <location>
        <begin position="184"/>
        <end position="201"/>
    </location>
</feature>
<dbReference type="Proteomes" id="UP000691718">
    <property type="component" value="Unassembled WGS sequence"/>
</dbReference>
<dbReference type="OrthoDB" id="7475679at2759"/>
<feature type="region of interest" description="Disordered" evidence="2">
    <location>
        <begin position="860"/>
        <end position="896"/>
    </location>
</feature>
<feature type="region of interest" description="Disordered" evidence="2">
    <location>
        <begin position="1065"/>
        <end position="1086"/>
    </location>
</feature>
<evidence type="ECO:0000256" key="1">
    <source>
        <dbReference type="SAM" id="Coils"/>
    </source>
</evidence>
<name>A0A8S3X0E6_PARAO</name>
<feature type="compositionally biased region" description="Low complexity" evidence="2">
    <location>
        <begin position="293"/>
        <end position="311"/>
    </location>
</feature>
<feature type="compositionally biased region" description="Polar residues" evidence="2">
    <location>
        <begin position="17"/>
        <end position="26"/>
    </location>
</feature>
<gene>
    <name evidence="3" type="ORF">PAPOLLO_LOCUS11619</name>
</gene>
<feature type="compositionally biased region" description="Basic and acidic residues" evidence="2">
    <location>
        <begin position="27"/>
        <end position="37"/>
    </location>
</feature>
<feature type="coiled-coil region" evidence="1">
    <location>
        <begin position="431"/>
        <end position="525"/>
    </location>
</feature>
<feature type="compositionally biased region" description="Basic and acidic residues" evidence="2">
    <location>
        <begin position="280"/>
        <end position="292"/>
    </location>
</feature>
<reference evidence="3" key="1">
    <citation type="submission" date="2021-04" db="EMBL/GenBank/DDBJ databases">
        <authorList>
            <person name="Tunstrom K."/>
        </authorList>
    </citation>
    <scope>NUCLEOTIDE SEQUENCE</scope>
</reference>
<accession>A0A8S3X0E6</accession>
<feature type="compositionally biased region" description="Polar residues" evidence="2">
    <location>
        <begin position="230"/>
        <end position="243"/>
    </location>
</feature>
<organism evidence="3 4">
    <name type="scientific">Parnassius apollo</name>
    <name type="common">Apollo butterfly</name>
    <name type="synonym">Papilio apollo</name>
    <dbReference type="NCBI Taxonomy" id="110799"/>
    <lineage>
        <taxon>Eukaryota</taxon>
        <taxon>Metazoa</taxon>
        <taxon>Ecdysozoa</taxon>
        <taxon>Arthropoda</taxon>
        <taxon>Hexapoda</taxon>
        <taxon>Insecta</taxon>
        <taxon>Pterygota</taxon>
        <taxon>Neoptera</taxon>
        <taxon>Endopterygota</taxon>
        <taxon>Lepidoptera</taxon>
        <taxon>Glossata</taxon>
        <taxon>Ditrysia</taxon>
        <taxon>Papilionoidea</taxon>
        <taxon>Papilionidae</taxon>
        <taxon>Parnassiinae</taxon>
        <taxon>Parnassini</taxon>
        <taxon>Parnassius</taxon>
        <taxon>Parnassius</taxon>
    </lineage>
</organism>
<feature type="compositionally biased region" description="Basic and acidic residues" evidence="2">
    <location>
        <begin position="874"/>
        <end position="896"/>
    </location>
</feature>
<dbReference type="EMBL" id="CAJQZP010000851">
    <property type="protein sequence ID" value="CAG4988427.1"/>
    <property type="molecule type" value="Genomic_DNA"/>
</dbReference>
<keyword evidence="4" id="KW-1185">Reference proteome</keyword>
<feature type="coiled-coil region" evidence="1">
    <location>
        <begin position="676"/>
        <end position="703"/>
    </location>
</feature>
<feature type="compositionally biased region" description="Acidic residues" evidence="2">
    <location>
        <begin position="823"/>
        <end position="835"/>
    </location>
</feature>
<feature type="region of interest" description="Disordered" evidence="2">
    <location>
        <begin position="803"/>
        <end position="836"/>
    </location>
</feature>
<dbReference type="AlphaFoldDB" id="A0A8S3X0E6"/>
<protein>
    <submittedName>
        <fullName evidence="3">(apollo) hypothetical protein</fullName>
    </submittedName>
</protein>
<feature type="compositionally biased region" description="Low complexity" evidence="2">
    <location>
        <begin position="111"/>
        <end position="145"/>
    </location>
</feature>
<evidence type="ECO:0000313" key="3">
    <source>
        <dbReference type="EMBL" id="CAG4988427.1"/>
    </source>
</evidence>
<sequence length="1086" mass="117631">MEEESAISSSELREAPQTDSLINGNVTEKETNHAIDEKEANVSACVNNKDESGVILDGLEDNKNVTVESFLENEVCEVIDDARSLGDLDSLPAGDELALGAAGSDSGVEGCGRALSSGGGSRSCASSVVSCGSGCGSESSSLAGAPLRTRRRVNVTVIESKKSSPLGSSTPRPTTAPRGPNLATRERARSREKPTPPEKPRPLTPKPRIRPTTDLPNLIRESPALRAKPTKTSTARCRTPNSPSDDKKWPPNGPRLTPVSDSGATRVAADKYGTLPRRRREADTENSPKHENTPPTSRRPTITRSASSRSTVKTRVRIYAEKNCQTVLIGTDIESALAGIIPSIESRIEVSRCHRGVQASARDVEAARLAAAAAAAEASAAEERERRLHAEAQLAAERAARLSAIAELERNSQRLLELAGAGAGAGAEGCLRALEEQLRSAGELAARQRGEIDTLREHCNRLHSEALSAREAARIAEARLVEAEREATEMQDFLAAETSALSDSLRDADAELVRLTADLERRRAECRQLVRMCEQRRQEALAAAARARCGGGAAPALDALARRLRALTDQVLRAYALPRDAALPTLYHNDAYHRYSTALDALAHRLRALTDQVLRAYALPRDAALPTLYHNDAYHRYSTALDALARRLRALSDRVLRAYAQPREAALPTLYHNDAYHRYSTALDALARRLRALTDQVLRAYAQPRDAALPTLYHNDAYHRYSTALDALAHRLRAVTDQVLRAYALPRDAAPAHALPQRHLPQVQYSSCARSPTSHSDSGEQLSPDEEARGGLLGAIVRALRSTPAAAPAPAPLDDERSRVSDDNDNSADLLDSETEPCLVTDPECLEEWWSGAEGCEGAEGNEFAGAWSGEELSPERESYGEDREGESASASERESLRNLSAAITQRQRSEAEDAERGSLLERVLALDARLSELLRALRLAAARAHDAPAAALAHALRDKIDVTEKNVADVVVKKLAELDASKNMMEQYRQSVETLKKQVAQYDEEDDVDIIEKELASCDENERRQRYEALDAALSALAAVDGWARASALQRRLERLAFALAAPPAPAPAPITNALNTASTTNSTP</sequence>
<keyword evidence="1" id="KW-0175">Coiled coil</keyword>
<evidence type="ECO:0000313" key="4">
    <source>
        <dbReference type="Proteomes" id="UP000691718"/>
    </source>
</evidence>
<feature type="compositionally biased region" description="Polar residues" evidence="2">
    <location>
        <begin position="1"/>
        <end position="10"/>
    </location>
</feature>
<evidence type="ECO:0000256" key="2">
    <source>
        <dbReference type="SAM" id="MobiDB-lite"/>
    </source>
</evidence>
<feature type="compositionally biased region" description="Polar residues" evidence="2">
    <location>
        <begin position="163"/>
        <end position="173"/>
    </location>
</feature>
<feature type="region of interest" description="Disordered" evidence="2">
    <location>
        <begin position="763"/>
        <end position="786"/>
    </location>
</feature>
<feature type="compositionally biased region" description="Low complexity" evidence="2">
    <location>
        <begin position="1071"/>
        <end position="1086"/>
    </location>
</feature>
<proteinExistence type="predicted"/>